<dbReference type="Gene3D" id="1.25.40.10">
    <property type="entry name" value="Tetratricopeptide repeat domain"/>
    <property type="match status" value="1"/>
</dbReference>
<organism evidence="8 9">
    <name type="scientific">Roseovarius nubinhibens (strain ATCC BAA-591 / DSM 15170 / ISM)</name>
    <dbReference type="NCBI Taxonomy" id="89187"/>
    <lineage>
        <taxon>Bacteria</taxon>
        <taxon>Pseudomonadati</taxon>
        <taxon>Pseudomonadota</taxon>
        <taxon>Alphaproteobacteria</taxon>
        <taxon>Rhodobacterales</taxon>
        <taxon>Roseobacteraceae</taxon>
        <taxon>Roseovarius</taxon>
    </lineage>
</organism>
<proteinExistence type="predicted"/>
<evidence type="ECO:0000313" key="9">
    <source>
        <dbReference type="Proteomes" id="UP000005954"/>
    </source>
</evidence>
<dbReference type="Proteomes" id="UP000005954">
    <property type="component" value="Unassembled WGS sequence"/>
</dbReference>
<dbReference type="InterPro" id="IPR016982">
    <property type="entry name" value="Mms48"/>
</dbReference>
<comment type="caution">
    <text evidence="8">The sequence shown here is derived from an EMBL/GenBank/DDBJ whole genome shotgun (WGS) entry which is preliminary data.</text>
</comment>
<name>A3SJP5_ROSNI</name>
<feature type="transmembrane region" description="Helical" evidence="6">
    <location>
        <begin position="47"/>
        <end position="76"/>
    </location>
</feature>
<reference evidence="8 9" key="1">
    <citation type="submission" date="2005-12" db="EMBL/GenBank/DDBJ databases">
        <authorList>
            <person name="Moran M.A."/>
            <person name="Ferriera S."/>
            <person name="Johnson J."/>
            <person name="Kravitz S."/>
            <person name="Halpern A."/>
            <person name="Remington K."/>
            <person name="Beeson K."/>
            <person name="Tran B."/>
            <person name="Rogers Y.-H."/>
            <person name="Friedman R."/>
            <person name="Venter J.C."/>
        </authorList>
    </citation>
    <scope>NUCLEOTIDE SEQUENCE [LARGE SCALE GENOMIC DNA]</scope>
    <source>
        <strain evidence="9">ATCC BAA-591 / DSM 15170 / ISM</strain>
    </source>
</reference>
<protein>
    <submittedName>
        <fullName evidence="8">HemY domain protein</fullName>
    </submittedName>
</protein>
<dbReference type="STRING" id="89187.ISM_04765"/>
<keyword evidence="9" id="KW-1185">Reference proteome</keyword>
<feature type="compositionally biased region" description="Low complexity" evidence="5">
    <location>
        <begin position="499"/>
        <end position="518"/>
    </location>
</feature>
<dbReference type="Pfam" id="PF14559">
    <property type="entry name" value="TPR_19"/>
    <property type="match status" value="1"/>
</dbReference>
<dbReference type="InterPro" id="IPR010817">
    <property type="entry name" value="HemY_N"/>
</dbReference>
<evidence type="ECO:0000256" key="4">
    <source>
        <dbReference type="ARBA" id="ARBA00023136"/>
    </source>
</evidence>
<dbReference type="RefSeq" id="WP_009812977.1">
    <property type="nucleotide sequence ID" value="NZ_CH724156.1"/>
</dbReference>
<feature type="region of interest" description="Disordered" evidence="5">
    <location>
        <begin position="462"/>
        <end position="525"/>
    </location>
</feature>
<dbReference type="Pfam" id="PF07219">
    <property type="entry name" value="HemY_N"/>
    <property type="match status" value="1"/>
</dbReference>
<evidence type="ECO:0000256" key="1">
    <source>
        <dbReference type="ARBA" id="ARBA00004370"/>
    </source>
</evidence>
<dbReference type="SUPFAM" id="SSF48452">
    <property type="entry name" value="TPR-like"/>
    <property type="match status" value="1"/>
</dbReference>
<dbReference type="OrthoDB" id="9798343at2"/>
<dbReference type="EMBL" id="AALY01000001">
    <property type="protein sequence ID" value="EAP77576.1"/>
    <property type="molecule type" value="Genomic_DNA"/>
</dbReference>
<evidence type="ECO:0000256" key="2">
    <source>
        <dbReference type="ARBA" id="ARBA00022692"/>
    </source>
</evidence>
<accession>A3SJP5</accession>
<gene>
    <name evidence="8" type="ORF">ISM_04765</name>
</gene>
<comment type="subcellular location">
    <subcellularLocation>
        <location evidence="1">Membrane</location>
    </subcellularLocation>
</comment>
<dbReference type="HOGENOM" id="CLU_028454_0_0_5"/>
<dbReference type="eggNOG" id="COG3898">
    <property type="taxonomic scope" value="Bacteria"/>
</dbReference>
<evidence type="ECO:0000259" key="7">
    <source>
        <dbReference type="Pfam" id="PF07219"/>
    </source>
</evidence>
<dbReference type="AlphaFoldDB" id="A3SJP5"/>
<keyword evidence="3 6" id="KW-1133">Transmembrane helix</keyword>
<evidence type="ECO:0000313" key="8">
    <source>
        <dbReference type="EMBL" id="EAP77576.1"/>
    </source>
</evidence>
<feature type="domain" description="HemY N-terminal" evidence="7">
    <location>
        <begin position="30"/>
        <end position="143"/>
    </location>
</feature>
<keyword evidence="2 6" id="KW-0812">Transmembrane</keyword>
<evidence type="ECO:0000256" key="6">
    <source>
        <dbReference type="SAM" id="Phobius"/>
    </source>
</evidence>
<dbReference type="InterPro" id="IPR011990">
    <property type="entry name" value="TPR-like_helical_dom_sf"/>
</dbReference>
<dbReference type="GO" id="GO:0016020">
    <property type="term" value="C:membrane"/>
    <property type="evidence" value="ECO:0007669"/>
    <property type="project" value="UniProtKB-SubCell"/>
</dbReference>
<evidence type="ECO:0000256" key="5">
    <source>
        <dbReference type="SAM" id="MobiDB-lite"/>
    </source>
</evidence>
<evidence type="ECO:0000256" key="3">
    <source>
        <dbReference type="ARBA" id="ARBA00022989"/>
    </source>
</evidence>
<sequence length="525" mass="56868">MLWSVIKIVVFLGLILAASFAAMHLLSLEGGVRIVMAGYEVNLTPLNAIITLALLLLMLWLLLKLGALLVALLRFINGDETAMSRYFDRNRQEKGYRALTEGMMALASGEGKLAMSRAARAEKYLHKPELTNLLTAQAAELTGDRRTAEEVYKRLLKDDKTRFVGVRGLLKQKIEEGDTDTALKLAETAFGLKPTHEEVQDTLLQLQAGQADWKGARATLNAKLKHGSLPRDLHRRRDAILALAEARDIAAENSTIEAKETAIEANRLSPHLVPAAVMAAQAYIEDGSKRYATRVIRKAWESQPHPDLAAAYAAIEPDETPDQRLKRFAKLFKLSPDHPEAKLVEAELQIAAEDFPAARRALGTLAETAPDARSLTIMAAIERGAGANDTVVKGWLARAVAAARGPQWICENCQHIHHEWAPTCAHCHAVDTLEWRNAPGAAPAMPTGVAMLPLIVGALEEPAQSPKAEPEAESPETDAATSSGTAPEADIVDAEIVDDASASDTQPATDTQAATQAETQKETRA</sequence>
<dbReference type="PIRSF" id="PIRSF031802">
    <property type="entry name" value="UCP031802"/>
    <property type="match status" value="1"/>
</dbReference>
<keyword evidence="4 6" id="KW-0472">Membrane</keyword>